<evidence type="ECO:0000313" key="1">
    <source>
        <dbReference type="EMBL" id="STD25618.1"/>
    </source>
</evidence>
<proteinExistence type="predicted"/>
<evidence type="ECO:0000313" key="2">
    <source>
        <dbReference type="Proteomes" id="UP000255163"/>
    </source>
</evidence>
<organism evidence="1 2">
    <name type="scientific">Enterobacter asburiae</name>
    <dbReference type="NCBI Taxonomy" id="61645"/>
    <lineage>
        <taxon>Bacteria</taxon>
        <taxon>Pseudomonadati</taxon>
        <taxon>Pseudomonadota</taxon>
        <taxon>Gammaproteobacteria</taxon>
        <taxon>Enterobacterales</taxon>
        <taxon>Enterobacteriaceae</taxon>
        <taxon>Enterobacter</taxon>
        <taxon>Enterobacter cloacae complex</taxon>
    </lineage>
</organism>
<name>A0A376FJQ2_ENTAS</name>
<protein>
    <submittedName>
        <fullName evidence="1">PAS sensor protein</fullName>
    </submittedName>
</protein>
<reference evidence="1 2" key="1">
    <citation type="submission" date="2018-06" db="EMBL/GenBank/DDBJ databases">
        <authorList>
            <consortium name="Pathogen Informatics"/>
            <person name="Doyle S."/>
        </authorList>
    </citation>
    <scope>NUCLEOTIDE SEQUENCE [LARGE SCALE GENOMIC DNA]</scope>
    <source>
        <strain evidence="1 2">NCTC12123</strain>
    </source>
</reference>
<dbReference type="Proteomes" id="UP000255163">
    <property type="component" value="Unassembled WGS sequence"/>
</dbReference>
<gene>
    <name evidence="1" type="ORF">NCTC12123_05133</name>
</gene>
<dbReference type="AlphaFoldDB" id="A0A376FJQ2"/>
<sequence>MLLAVGKVDQFSPSLPYGVLSSAFRTLTLHLLGLPAEDVAKWKIRLSRALEGHEALAVSLVPELGLLLESKPRFSADTFSIDARARFSHIGAGAGKKPLPRRAARWCWCSTISSGATPPACIRSNIC</sequence>
<dbReference type="EMBL" id="UFYI01000007">
    <property type="protein sequence ID" value="STD25618.1"/>
    <property type="molecule type" value="Genomic_DNA"/>
</dbReference>
<accession>A0A376FJQ2</accession>